<keyword evidence="2" id="KW-0812">Transmembrane</keyword>
<sequence length="414" mass="46585">MTERESQQSDMPDNSAVETNDSDSSPDEERIPLEEESSTDETISVEASGASMDDIDRLLLDAPRNQRSSLIRDHLAERVGDDSLEWIDDLARRAANHGLTIHEVRSIVTDLAWISRDRGERLPSDTAPVPSSAGEYYELFRLVRSYALGQRLRFDFKFDSLRDVSQHWLSEFDNDALILSFVAFAALGLRLPHGLDLYERAINAPDADRRTRHVCLAGMWLAYHVEGQAEKMLELSGQMMAKGEIDENVFFRRASALRKLKKYEQALQEIDHAIHMLGIGNNAVHQDYVRERESIILSMQLQRHADSLAASISAEVVERAEKRIEDASAALTNRIETAQRVVSDSLLKIVEILGLFVTLAGFLIGSGVVVFKSSTFNERIISMAMVIVGSLVFFVLLRVVTGFRRKERHGARSK</sequence>
<evidence type="ECO:0000256" key="1">
    <source>
        <dbReference type="SAM" id="MobiDB-lite"/>
    </source>
</evidence>
<feature type="transmembrane region" description="Helical" evidence="2">
    <location>
        <begin position="349"/>
        <end position="368"/>
    </location>
</feature>
<organism evidence="3 4">
    <name type="scientific">Microbispora siamensis</name>
    <dbReference type="NCBI Taxonomy" id="564413"/>
    <lineage>
        <taxon>Bacteria</taxon>
        <taxon>Bacillati</taxon>
        <taxon>Actinomycetota</taxon>
        <taxon>Actinomycetes</taxon>
        <taxon>Streptosporangiales</taxon>
        <taxon>Streptosporangiaceae</taxon>
        <taxon>Microbispora</taxon>
    </lineage>
</organism>
<dbReference type="RefSeq" id="WP_204053227.1">
    <property type="nucleotide sequence ID" value="NZ_BOOF01000083.1"/>
</dbReference>
<comment type="caution">
    <text evidence="3">The sequence shown here is derived from an EMBL/GenBank/DDBJ whole genome shotgun (WGS) entry which is preliminary data.</text>
</comment>
<dbReference type="Proteomes" id="UP000660454">
    <property type="component" value="Unassembled WGS sequence"/>
</dbReference>
<keyword evidence="2" id="KW-1133">Transmembrane helix</keyword>
<evidence type="ECO:0000313" key="4">
    <source>
        <dbReference type="Proteomes" id="UP000660454"/>
    </source>
</evidence>
<accession>A0ABQ4H1H9</accession>
<evidence type="ECO:0000313" key="3">
    <source>
        <dbReference type="EMBL" id="GIH67556.1"/>
    </source>
</evidence>
<dbReference type="InterPro" id="IPR011990">
    <property type="entry name" value="TPR-like_helical_dom_sf"/>
</dbReference>
<gene>
    <name evidence="3" type="ORF">Msi02_83730</name>
</gene>
<feature type="region of interest" description="Disordered" evidence="1">
    <location>
        <begin position="1"/>
        <end position="48"/>
    </location>
</feature>
<keyword evidence="2" id="KW-0472">Membrane</keyword>
<name>A0ABQ4H1H9_9ACTN</name>
<evidence type="ECO:0000256" key="2">
    <source>
        <dbReference type="SAM" id="Phobius"/>
    </source>
</evidence>
<protein>
    <recommendedName>
        <fullName evidence="5">Tetratricopeptide repeat protein</fullName>
    </recommendedName>
</protein>
<keyword evidence="4" id="KW-1185">Reference proteome</keyword>
<dbReference type="EMBL" id="BOOF01000083">
    <property type="protein sequence ID" value="GIH67556.1"/>
    <property type="molecule type" value="Genomic_DNA"/>
</dbReference>
<feature type="compositionally biased region" description="Polar residues" evidence="1">
    <location>
        <begin position="8"/>
        <end position="19"/>
    </location>
</feature>
<dbReference type="Gene3D" id="1.25.40.10">
    <property type="entry name" value="Tetratricopeptide repeat domain"/>
    <property type="match status" value="1"/>
</dbReference>
<evidence type="ECO:0008006" key="5">
    <source>
        <dbReference type="Google" id="ProtNLM"/>
    </source>
</evidence>
<reference evidence="3 4" key="1">
    <citation type="submission" date="2021-01" db="EMBL/GenBank/DDBJ databases">
        <title>Whole genome shotgun sequence of Microbispora siamensis NBRC 104113.</title>
        <authorList>
            <person name="Komaki H."/>
            <person name="Tamura T."/>
        </authorList>
    </citation>
    <scope>NUCLEOTIDE SEQUENCE [LARGE SCALE GENOMIC DNA]</scope>
    <source>
        <strain evidence="3 4">NBRC 104113</strain>
    </source>
</reference>
<proteinExistence type="predicted"/>
<feature type="transmembrane region" description="Helical" evidence="2">
    <location>
        <begin position="380"/>
        <end position="400"/>
    </location>
</feature>